<organism evidence="2 3">
    <name type="scientific">Prauserella muralis</name>
    <dbReference type="NCBI Taxonomy" id="588067"/>
    <lineage>
        <taxon>Bacteria</taxon>
        <taxon>Bacillati</taxon>
        <taxon>Actinomycetota</taxon>
        <taxon>Actinomycetes</taxon>
        <taxon>Pseudonocardiales</taxon>
        <taxon>Pseudonocardiaceae</taxon>
        <taxon>Prauserella</taxon>
    </lineage>
</organism>
<dbReference type="EMBL" id="MASW01000006">
    <property type="protein sequence ID" value="PXY21439.1"/>
    <property type="molecule type" value="Genomic_DNA"/>
</dbReference>
<dbReference type="InterPro" id="IPR036689">
    <property type="entry name" value="ESAT-6-like_sf"/>
</dbReference>
<dbReference type="Proteomes" id="UP000249915">
    <property type="component" value="Unassembled WGS sequence"/>
</dbReference>
<dbReference type="SUPFAM" id="SSF140453">
    <property type="entry name" value="EsxAB dimer-like"/>
    <property type="match status" value="1"/>
</dbReference>
<feature type="compositionally biased region" description="Gly residues" evidence="1">
    <location>
        <begin position="341"/>
        <end position="357"/>
    </location>
</feature>
<comment type="caution">
    <text evidence="2">The sequence shown here is derived from an EMBL/GenBank/DDBJ whole genome shotgun (WGS) entry which is preliminary data.</text>
</comment>
<feature type="compositionally biased region" description="Polar residues" evidence="1">
    <location>
        <begin position="86"/>
        <end position="95"/>
    </location>
</feature>
<dbReference type="RefSeq" id="WP_112284656.1">
    <property type="nucleotide sequence ID" value="NZ_MASW01000006.1"/>
</dbReference>
<evidence type="ECO:0000313" key="2">
    <source>
        <dbReference type="EMBL" id="PXY21439.1"/>
    </source>
</evidence>
<accession>A0A2V4AP81</accession>
<keyword evidence="3" id="KW-1185">Reference proteome</keyword>
<sequence>MNGEQIYQNFQSGSGTGGLESMAETLARLKASYRNRAESIAALQQQMASAWTGDAGTAAREGAGPLEQALKESAANFDQTVRSMADQSSSWNSAARSVEPVPPMPEKPSPWTTGLKAAIPVAGPFMAADDLRTYQEGVVAHTAASANNVAVMDKYSAATSGNAANIGHDYTVLEPGSASVSLKSSTPSGISGDLSGAPGATHSSAVSGPGAGPVTTSGGPVSGAVPHVNAPSATGAGPTPVSPGGGPPVSTPNVGTGGTTGLGAPTGIAAATNVPPSRSTPSDSTRQGTGRPSFGNSSTRGTSGTSRGGTGTSRSTTGTGPGSGRGGAGLGERAGSRLYGPGAGRAGGGEAAGGGRAAGAADGARALGAGKGTGVGMTGGAAAAAESAAARGTAAGARGGAMGPVAGTGANRGQGAEDEEHQRAAYLQENDPDEVFIGDLGKTTPPVIGE</sequence>
<feature type="compositionally biased region" description="Low complexity" evidence="1">
    <location>
        <begin position="384"/>
        <end position="396"/>
    </location>
</feature>
<proteinExistence type="predicted"/>
<evidence type="ECO:0000256" key="1">
    <source>
        <dbReference type="SAM" id="MobiDB-lite"/>
    </source>
</evidence>
<dbReference type="Gene3D" id="1.20.1260.20">
    <property type="entry name" value="PPE superfamily"/>
    <property type="match status" value="1"/>
</dbReference>
<evidence type="ECO:0008006" key="4">
    <source>
        <dbReference type="Google" id="ProtNLM"/>
    </source>
</evidence>
<evidence type="ECO:0000313" key="3">
    <source>
        <dbReference type="Proteomes" id="UP000249915"/>
    </source>
</evidence>
<dbReference type="AlphaFoldDB" id="A0A2V4AP81"/>
<feature type="compositionally biased region" description="Low complexity" evidence="1">
    <location>
        <begin position="295"/>
        <end position="305"/>
    </location>
</feature>
<dbReference type="InterPro" id="IPR038332">
    <property type="entry name" value="PPE_sf"/>
</dbReference>
<feature type="compositionally biased region" description="Gly residues" evidence="1">
    <location>
        <begin position="319"/>
        <end position="332"/>
    </location>
</feature>
<feature type="region of interest" description="Disordered" evidence="1">
    <location>
        <begin position="86"/>
        <end position="111"/>
    </location>
</feature>
<gene>
    <name evidence="2" type="ORF">BAY60_26740</name>
</gene>
<feature type="compositionally biased region" description="Polar residues" evidence="1">
    <location>
        <begin position="178"/>
        <end position="189"/>
    </location>
</feature>
<feature type="region of interest" description="Disordered" evidence="1">
    <location>
        <begin position="178"/>
        <end position="358"/>
    </location>
</feature>
<name>A0A2V4AP81_9PSEU</name>
<feature type="compositionally biased region" description="Low complexity" evidence="1">
    <location>
        <begin position="262"/>
        <end position="286"/>
    </location>
</feature>
<reference evidence="2 3" key="1">
    <citation type="submission" date="2016-07" db="EMBL/GenBank/DDBJ databases">
        <title>Draft genome sequence of Prauserella muralis DSM 45305, isolated from a mould-covered wall in an indoor environment.</title>
        <authorList>
            <person name="Ruckert C."/>
            <person name="Albersmeier A."/>
            <person name="Jiang C.-L."/>
            <person name="Jiang Y."/>
            <person name="Kalinowski J."/>
            <person name="Schneider O."/>
            <person name="Winkler A."/>
            <person name="Zotchev S.B."/>
        </authorList>
    </citation>
    <scope>NUCLEOTIDE SEQUENCE [LARGE SCALE GENOMIC DNA]</scope>
    <source>
        <strain evidence="2 3">DSM 45305</strain>
    </source>
</reference>
<dbReference type="OrthoDB" id="3602820at2"/>
<feature type="region of interest" description="Disordered" evidence="1">
    <location>
        <begin position="384"/>
        <end position="450"/>
    </location>
</feature>
<protein>
    <recommendedName>
        <fullName evidence="4">PPE family protein</fullName>
    </recommendedName>
</protein>